<evidence type="ECO:0008006" key="11">
    <source>
        <dbReference type="Google" id="ProtNLM"/>
    </source>
</evidence>
<evidence type="ECO:0000256" key="6">
    <source>
        <dbReference type="ARBA" id="ARBA00023237"/>
    </source>
</evidence>
<keyword evidence="10" id="KW-1185">Reference proteome</keyword>
<proteinExistence type="inferred from homology"/>
<dbReference type="Gene3D" id="2.40.160.20">
    <property type="match status" value="1"/>
</dbReference>
<keyword evidence="4 8" id="KW-0732">Signal</keyword>
<dbReference type="AlphaFoldDB" id="G9EJV4"/>
<dbReference type="EMBL" id="JH413798">
    <property type="protein sequence ID" value="EHL32514.1"/>
    <property type="molecule type" value="Genomic_DNA"/>
</dbReference>
<dbReference type="STRING" id="658187.LDG_5470"/>
<feature type="signal peptide" evidence="8">
    <location>
        <begin position="1"/>
        <end position="18"/>
    </location>
</feature>
<dbReference type="FunCoup" id="G9EJV4">
    <property type="interactions" value="22"/>
</dbReference>
<comment type="similarity">
    <text evidence="2">Belongs to the lipid A palmitoyltransferase family.</text>
</comment>
<gene>
    <name evidence="9" type="ORF">LDG_5470</name>
</gene>
<evidence type="ECO:0000256" key="4">
    <source>
        <dbReference type="ARBA" id="ARBA00022729"/>
    </source>
</evidence>
<dbReference type="OrthoDB" id="9156803at2"/>
<dbReference type="InterPro" id="IPR009746">
    <property type="entry name" value="LipidA_acyl_PagP"/>
</dbReference>
<keyword evidence="6" id="KW-0998">Cell outer membrane</keyword>
<keyword evidence="7" id="KW-0012">Acyltransferase</keyword>
<feature type="chain" id="PRO_5003521179" description="Lipid A palmitoyltransferase PagP" evidence="8">
    <location>
        <begin position="19"/>
        <end position="189"/>
    </location>
</feature>
<dbReference type="NCBIfam" id="NF008271">
    <property type="entry name" value="PRK11045.1"/>
    <property type="match status" value="1"/>
</dbReference>
<evidence type="ECO:0000256" key="3">
    <source>
        <dbReference type="ARBA" id="ARBA00022679"/>
    </source>
</evidence>
<dbReference type="SUPFAM" id="SSF56925">
    <property type="entry name" value="OMPA-like"/>
    <property type="match status" value="1"/>
</dbReference>
<dbReference type="HOGENOM" id="CLU_104099_0_0_6"/>
<sequence length="189" mass="21628">MRKIIIGLLLLLSLETFAAEEQQNCSYWLPLFKPFCQRLHQIWDEGKTELYLSGYAWHNRYTYSRKRLQRKKYNELAWGGGVGKGFFDEKGNWHGLYAFAFLDSHKNVEPAIGYARLFVTSFTKNFKAGLGYSILITARPDIMHNIPFPGAVPWAGIFFKKISVKAAYIPGSSSNGNVLYMVGTYTFDT</sequence>
<evidence type="ECO:0000313" key="10">
    <source>
        <dbReference type="Proteomes" id="UP000002770"/>
    </source>
</evidence>
<evidence type="ECO:0000256" key="8">
    <source>
        <dbReference type="SAM" id="SignalP"/>
    </source>
</evidence>
<reference evidence="9 10" key="1">
    <citation type="journal article" date="2011" name="BMC Genomics">
        <title>Insight into cross-talk between intra-amoebal pathogens.</title>
        <authorList>
            <person name="Gimenez G."/>
            <person name="Bertelli C."/>
            <person name="Moliner C."/>
            <person name="Robert C."/>
            <person name="Raoult D."/>
            <person name="Fournier P.E."/>
            <person name="Greub G."/>
        </authorList>
    </citation>
    <scope>NUCLEOTIDE SEQUENCE [LARGE SCALE GENOMIC DNA]</scope>
    <source>
        <strain evidence="9 10">LLAP12</strain>
    </source>
</reference>
<dbReference type="RefSeq" id="WP_006869451.1">
    <property type="nucleotide sequence ID" value="NZ_JH413798.1"/>
</dbReference>
<dbReference type="Pfam" id="PF07017">
    <property type="entry name" value="PagP"/>
    <property type="match status" value="1"/>
</dbReference>
<dbReference type="InParanoid" id="G9EJV4"/>
<accession>G9EJV4</accession>
<dbReference type="Proteomes" id="UP000002770">
    <property type="component" value="Unassembled WGS sequence"/>
</dbReference>
<comment type="subcellular location">
    <subcellularLocation>
        <location evidence="1">Cell outer membrane</location>
    </subcellularLocation>
</comment>
<name>G9EJV4_9GAMM</name>
<evidence type="ECO:0000256" key="1">
    <source>
        <dbReference type="ARBA" id="ARBA00004442"/>
    </source>
</evidence>
<evidence type="ECO:0000256" key="7">
    <source>
        <dbReference type="ARBA" id="ARBA00023315"/>
    </source>
</evidence>
<protein>
    <recommendedName>
        <fullName evidence="11">Lipid A palmitoyltransferase PagP</fullName>
    </recommendedName>
</protein>
<keyword evidence="5" id="KW-0472">Membrane</keyword>
<evidence type="ECO:0000313" key="9">
    <source>
        <dbReference type="EMBL" id="EHL32514.1"/>
    </source>
</evidence>
<dbReference type="GO" id="GO:0016746">
    <property type="term" value="F:acyltransferase activity"/>
    <property type="evidence" value="ECO:0007669"/>
    <property type="project" value="UniProtKB-KW"/>
</dbReference>
<dbReference type="eggNOG" id="ENOG502Z7SY">
    <property type="taxonomic scope" value="Bacteria"/>
</dbReference>
<organism evidence="9 10">
    <name type="scientific">Legionella drancourtii LLAP12</name>
    <dbReference type="NCBI Taxonomy" id="658187"/>
    <lineage>
        <taxon>Bacteria</taxon>
        <taxon>Pseudomonadati</taxon>
        <taxon>Pseudomonadota</taxon>
        <taxon>Gammaproteobacteria</taxon>
        <taxon>Legionellales</taxon>
        <taxon>Legionellaceae</taxon>
        <taxon>Legionella</taxon>
    </lineage>
</organism>
<dbReference type="GO" id="GO:0009279">
    <property type="term" value="C:cell outer membrane"/>
    <property type="evidence" value="ECO:0007669"/>
    <property type="project" value="UniProtKB-SubCell"/>
</dbReference>
<keyword evidence="3" id="KW-0808">Transferase</keyword>
<dbReference type="InterPro" id="IPR011250">
    <property type="entry name" value="OMP/PagP_B-barrel"/>
</dbReference>
<evidence type="ECO:0000256" key="2">
    <source>
        <dbReference type="ARBA" id="ARBA00006368"/>
    </source>
</evidence>
<evidence type="ECO:0000256" key="5">
    <source>
        <dbReference type="ARBA" id="ARBA00023136"/>
    </source>
</evidence>